<dbReference type="Proteomes" id="UP000279236">
    <property type="component" value="Unassembled WGS sequence"/>
</dbReference>
<gene>
    <name evidence="2" type="ORF">EHS24_001972</name>
</gene>
<protein>
    <recommendedName>
        <fullName evidence="4">BTB domain-containing protein</fullName>
    </recommendedName>
</protein>
<evidence type="ECO:0008006" key="4">
    <source>
        <dbReference type="Google" id="ProtNLM"/>
    </source>
</evidence>
<organism evidence="2 3">
    <name type="scientific">Apiotrichum porosum</name>
    <dbReference type="NCBI Taxonomy" id="105984"/>
    <lineage>
        <taxon>Eukaryota</taxon>
        <taxon>Fungi</taxon>
        <taxon>Dikarya</taxon>
        <taxon>Basidiomycota</taxon>
        <taxon>Agaricomycotina</taxon>
        <taxon>Tremellomycetes</taxon>
        <taxon>Trichosporonales</taxon>
        <taxon>Trichosporonaceae</taxon>
        <taxon>Apiotrichum</taxon>
    </lineage>
</organism>
<dbReference type="GeneID" id="39586515"/>
<sequence length="277" mass="30527">MSASTTLAGSMATPDSIPPHININSNVDNDIDKHNPDSDDSDSDTESITDNALWIEGDFILISSDNTRFRIQSFHLYAASRVFQDAKSLAVGELKLHLTDPTTENADTIHHFLRLITSGNGLGYKYPDAWIGLEKAVNLVAFLKKWESKAALNSVAYQAHQILSDHGISRMDFFILGAVLDDPYFCSKVLKSTPQSYQSSLGGPKSWETKALVDGRGDADTADPTALPYDTWLLIPPDYYWALVRAWGESTGNKSNLAIRFLKLIQAVKSQKLHAAP</sequence>
<keyword evidence="3" id="KW-1185">Reference proteome</keyword>
<dbReference type="OrthoDB" id="2574774at2759"/>
<dbReference type="EMBL" id="RSCE01000011">
    <property type="protein sequence ID" value="RSH79044.1"/>
    <property type="molecule type" value="Genomic_DNA"/>
</dbReference>
<dbReference type="STRING" id="105984.A0A427XJW2"/>
<feature type="region of interest" description="Disordered" evidence="1">
    <location>
        <begin position="1"/>
        <end position="46"/>
    </location>
</feature>
<reference evidence="2 3" key="1">
    <citation type="submission" date="2018-11" db="EMBL/GenBank/DDBJ databases">
        <title>Genome sequence of Apiotrichum porosum DSM 27194.</title>
        <authorList>
            <person name="Aliyu H."/>
            <person name="Gorte O."/>
            <person name="Ochsenreither K."/>
        </authorList>
    </citation>
    <scope>NUCLEOTIDE SEQUENCE [LARGE SCALE GENOMIC DNA]</scope>
    <source>
        <strain evidence="2 3">DSM 27194</strain>
    </source>
</reference>
<evidence type="ECO:0000313" key="2">
    <source>
        <dbReference type="EMBL" id="RSH79044.1"/>
    </source>
</evidence>
<comment type="caution">
    <text evidence="2">The sequence shown here is derived from an EMBL/GenBank/DDBJ whole genome shotgun (WGS) entry which is preliminary data.</text>
</comment>
<proteinExistence type="predicted"/>
<dbReference type="AlphaFoldDB" id="A0A427XJW2"/>
<evidence type="ECO:0000313" key="3">
    <source>
        <dbReference type="Proteomes" id="UP000279236"/>
    </source>
</evidence>
<name>A0A427XJW2_9TREE</name>
<accession>A0A427XJW2</accession>
<evidence type="ECO:0000256" key="1">
    <source>
        <dbReference type="SAM" id="MobiDB-lite"/>
    </source>
</evidence>
<dbReference type="RefSeq" id="XP_028474191.1">
    <property type="nucleotide sequence ID" value="XM_028617728.1"/>
</dbReference>